<dbReference type="PROSITE" id="PS51257">
    <property type="entry name" value="PROKAR_LIPOPROTEIN"/>
    <property type="match status" value="1"/>
</dbReference>
<name>A0ABT1XSJ8_9SPHN</name>
<evidence type="ECO:0000256" key="1">
    <source>
        <dbReference type="SAM" id="SignalP"/>
    </source>
</evidence>
<comment type="caution">
    <text evidence="2">The sequence shown here is derived from an EMBL/GenBank/DDBJ whole genome shotgun (WGS) entry which is preliminary data.</text>
</comment>
<keyword evidence="1" id="KW-0732">Signal</keyword>
<dbReference type="RefSeq" id="WP_257596478.1">
    <property type="nucleotide sequence ID" value="NZ_JANKHH010000006.1"/>
</dbReference>
<feature type="signal peptide" evidence="1">
    <location>
        <begin position="1"/>
        <end position="24"/>
    </location>
</feature>
<dbReference type="EMBL" id="JANKHH010000006">
    <property type="protein sequence ID" value="MCR2834643.1"/>
    <property type="molecule type" value="Genomic_DNA"/>
</dbReference>
<dbReference type="Proteomes" id="UP001206067">
    <property type="component" value="Unassembled WGS sequence"/>
</dbReference>
<organism evidence="2 3">
    <name type="scientific">Parerythrobacter lacustris</name>
    <dbReference type="NCBI Taxonomy" id="2969984"/>
    <lineage>
        <taxon>Bacteria</taxon>
        <taxon>Pseudomonadati</taxon>
        <taxon>Pseudomonadota</taxon>
        <taxon>Alphaproteobacteria</taxon>
        <taxon>Sphingomonadales</taxon>
        <taxon>Erythrobacteraceae</taxon>
        <taxon>Parerythrobacter</taxon>
    </lineage>
</organism>
<gene>
    <name evidence="2" type="ORF">NSO95_11855</name>
</gene>
<protein>
    <recommendedName>
        <fullName evidence="4">Lipoprotein</fullName>
    </recommendedName>
</protein>
<keyword evidence="3" id="KW-1185">Reference proteome</keyword>
<reference evidence="2 3" key="1">
    <citation type="submission" date="2022-08" db="EMBL/GenBank/DDBJ databases">
        <title>Polyphasic taxonomy analysis of Qipengyuania sp.RS5-5.</title>
        <authorList>
            <person name="Xamxidin M."/>
            <person name="Wu M."/>
        </authorList>
    </citation>
    <scope>NUCLEOTIDE SEQUENCE [LARGE SCALE GENOMIC DNA]</scope>
    <source>
        <strain evidence="2 3">RS5-5</strain>
    </source>
</reference>
<feature type="chain" id="PRO_5045956569" description="Lipoprotein" evidence="1">
    <location>
        <begin position="25"/>
        <end position="108"/>
    </location>
</feature>
<accession>A0ABT1XSJ8</accession>
<proteinExistence type="predicted"/>
<evidence type="ECO:0008006" key="4">
    <source>
        <dbReference type="Google" id="ProtNLM"/>
    </source>
</evidence>
<sequence>MKWMGTASAPILLALSLAACGSDAESTGADQEAKGTPEERALAYLTKEQAEDGDEVVGGTLTAKGDGSFEGQVQIKDAESGVVEDWRCSVTPPADEETFGGGYSCGTI</sequence>
<evidence type="ECO:0000313" key="2">
    <source>
        <dbReference type="EMBL" id="MCR2834643.1"/>
    </source>
</evidence>
<evidence type="ECO:0000313" key="3">
    <source>
        <dbReference type="Proteomes" id="UP001206067"/>
    </source>
</evidence>